<keyword evidence="3" id="KW-1185">Reference proteome</keyword>
<comment type="caution">
    <text evidence="2">The sequence shown here is derived from an EMBL/GenBank/DDBJ whole genome shotgun (WGS) entry which is preliminary data.</text>
</comment>
<dbReference type="InterPro" id="IPR000639">
    <property type="entry name" value="Epox_hydrolase-like"/>
</dbReference>
<accession>A0A316GES9</accession>
<dbReference type="InterPro" id="IPR000073">
    <property type="entry name" value="AB_hydrolase_1"/>
</dbReference>
<dbReference type="PRINTS" id="PR00111">
    <property type="entry name" value="ABHYDROLASE"/>
</dbReference>
<dbReference type="Pfam" id="PF00561">
    <property type="entry name" value="Abhydrolase_1"/>
    <property type="match status" value="1"/>
</dbReference>
<proteinExistence type="predicted"/>
<dbReference type="PANTHER" id="PTHR43798:SF33">
    <property type="entry name" value="HYDROLASE, PUTATIVE (AFU_ORTHOLOGUE AFUA_2G14860)-RELATED"/>
    <property type="match status" value="1"/>
</dbReference>
<evidence type="ECO:0000313" key="2">
    <source>
        <dbReference type="EMBL" id="PWK59501.1"/>
    </source>
</evidence>
<protein>
    <submittedName>
        <fullName evidence="2">Pimeloyl-ACP methyl ester carboxylesterase</fullName>
    </submittedName>
</protein>
<sequence length="255" mass="27234">MTGFAKVWGQGDEPALLLHCSLAHSGAWDGVASALSDRLRATAPDLVGHGRGPARDESRDYHDHCTEMALTHLPDRPCHLVGHSFGATVALRLALDHPGRVASLTLIEPVLFAAARGQPGWRRQREVDASLDAAFATGDPAAATRRFLSVWGDGPAFDSLTAKQRAYLQNRIWVVAASSAALHDDTAGLLPRLDRLTCPVLLIEGDRSPLVIAEIQTALAAAIQQARRVIISGAGHMAPITHPDAVASEFRHLLA</sequence>
<dbReference type="PANTHER" id="PTHR43798">
    <property type="entry name" value="MONOACYLGLYCEROL LIPASE"/>
    <property type="match status" value="1"/>
</dbReference>
<dbReference type="PRINTS" id="PR00412">
    <property type="entry name" value="EPOXHYDRLASE"/>
</dbReference>
<dbReference type="Proteomes" id="UP000245708">
    <property type="component" value="Unassembled WGS sequence"/>
</dbReference>
<organism evidence="2 3">
    <name type="scientific">Roseicyclus mahoneyensis</name>
    <dbReference type="NCBI Taxonomy" id="164332"/>
    <lineage>
        <taxon>Bacteria</taxon>
        <taxon>Pseudomonadati</taxon>
        <taxon>Pseudomonadota</taxon>
        <taxon>Alphaproteobacteria</taxon>
        <taxon>Rhodobacterales</taxon>
        <taxon>Roseobacteraceae</taxon>
        <taxon>Roseicyclus</taxon>
    </lineage>
</organism>
<dbReference type="EMBL" id="QGGW01000007">
    <property type="protein sequence ID" value="PWK59501.1"/>
    <property type="molecule type" value="Genomic_DNA"/>
</dbReference>
<dbReference type="InterPro" id="IPR029058">
    <property type="entry name" value="AB_hydrolase_fold"/>
</dbReference>
<name>A0A316GES9_9RHOB</name>
<gene>
    <name evidence="2" type="ORF">C7455_10746</name>
</gene>
<dbReference type="Gene3D" id="3.40.50.1820">
    <property type="entry name" value="alpha/beta hydrolase"/>
    <property type="match status" value="1"/>
</dbReference>
<dbReference type="GO" id="GO:0003824">
    <property type="term" value="F:catalytic activity"/>
    <property type="evidence" value="ECO:0007669"/>
    <property type="project" value="InterPro"/>
</dbReference>
<reference evidence="2 3" key="1">
    <citation type="submission" date="2018-05" db="EMBL/GenBank/DDBJ databases">
        <title>Genomic Encyclopedia of Type Strains, Phase IV (KMG-IV): sequencing the most valuable type-strain genomes for metagenomic binning, comparative biology and taxonomic classification.</title>
        <authorList>
            <person name="Goeker M."/>
        </authorList>
    </citation>
    <scope>NUCLEOTIDE SEQUENCE [LARGE SCALE GENOMIC DNA]</scope>
    <source>
        <strain evidence="2 3">DSM 16097</strain>
    </source>
</reference>
<dbReference type="InterPro" id="IPR050266">
    <property type="entry name" value="AB_hydrolase_sf"/>
</dbReference>
<dbReference type="GO" id="GO:0016020">
    <property type="term" value="C:membrane"/>
    <property type="evidence" value="ECO:0007669"/>
    <property type="project" value="TreeGrafter"/>
</dbReference>
<evidence type="ECO:0000259" key="1">
    <source>
        <dbReference type="Pfam" id="PF00561"/>
    </source>
</evidence>
<dbReference type="AlphaFoldDB" id="A0A316GES9"/>
<dbReference type="RefSeq" id="WP_245904339.1">
    <property type="nucleotide sequence ID" value="NZ_QGGW01000007.1"/>
</dbReference>
<evidence type="ECO:0000313" key="3">
    <source>
        <dbReference type="Proteomes" id="UP000245708"/>
    </source>
</evidence>
<dbReference type="SUPFAM" id="SSF53474">
    <property type="entry name" value="alpha/beta-Hydrolases"/>
    <property type="match status" value="1"/>
</dbReference>
<feature type="domain" description="AB hydrolase-1" evidence="1">
    <location>
        <begin position="16"/>
        <end position="243"/>
    </location>
</feature>